<dbReference type="EMBL" id="JAEQNC010000016">
    <property type="protein sequence ID" value="MBL0374874.1"/>
    <property type="molecule type" value="Genomic_DNA"/>
</dbReference>
<dbReference type="AlphaFoldDB" id="A0A937CQS4"/>
<keyword evidence="2" id="KW-1185">Reference proteome</keyword>
<proteinExistence type="predicted"/>
<comment type="caution">
    <text evidence="1">The sequence shown here is derived from an EMBL/GenBank/DDBJ whole genome shotgun (WGS) entry which is preliminary data.</text>
</comment>
<accession>A0A937CQS4</accession>
<dbReference type="Proteomes" id="UP000633219">
    <property type="component" value="Unassembled WGS sequence"/>
</dbReference>
<sequence length="83" mass="9174">MTKQRKRHPIFIRVTFLATVVLLIGGKWYAYVAHADTPYDNFGASINAIMPGPINRVGCDMLKKRFGTVPIPPKGCDGAGRWA</sequence>
<organism evidence="1 2">
    <name type="scientific">Rhizobium setariae</name>
    <dbReference type="NCBI Taxonomy" id="2801340"/>
    <lineage>
        <taxon>Bacteria</taxon>
        <taxon>Pseudomonadati</taxon>
        <taxon>Pseudomonadota</taxon>
        <taxon>Alphaproteobacteria</taxon>
        <taxon>Hyphomicrobiales</taxon>
        <taxon>Rhizobiaceae</taxon>
        <taxon>Rhizobium/Agrobacterium group</taxon>
        <taxon>Rhizobium</taxon>
    </lineage>
</organism>
<dbReference type="RefSeq" id="WP_201663424.1">
    <property type="nucleotide sequence ID" value="NZ_JAEQNC010000016.1"/>
</dbReference>
<gene>
    <name evidence="1" type="ORF">JJB09_22940</name>
</gene>
<evidence type="ECO:0000313" key="1">
    <source>
        <dbReference type="EMBL" id="MBL0374874.1"/>
    </source>
</evidence>
<reference evidence="1" key="1">
    <citation type="submission" date="2021-01" db="EMBL/GenBank/DDBJ databases">
        <title>Rhizobium sp. strain KVB221 16S ribosomal RNA gene Genome sequencing and assembly.</title>
        <authorList>
            <person name="Kang M."/>
        </authorList>
    </citation>
    <scope>NUCLEOTIDE SEQUENCE</scope>
    <source>
        <strain evidence="1">KVB221</strain>
    </source>
</reference>
<evidence type="ECO:0000313" key="2">
    <source>
        <dbReference type="Proteomes" id="UP000633219"/>
    </source>
</evidence>
<name>A0A937CQS4_9HYPH</name>
<protein>
    <submittedName>
        <fullName evidence="1">Uncharacterized protein</fullName>
    </submittedName>
</protein>